<dbReference type="Proteomes" id="UP000465062">
    <property type="component" value="Plasmid p6"/>
</dbReference>
<evidence type="ECO:0000313" key="2">
    <source>
        <dbReference type="EMBL" id="QHE63942.1"/>
    </source>
</evidence>
<gene>
    <name evidence="2" type="ORF">FHE72_23410</name>
</gene>
<evidence type="ECO:0000313" key="3">
    <source>
        <dbReference type="Proteomes" id="UP000465062"/>
    </source>
</evidence>
<feature type="region of interest" description="Disordered" evidence="1">
    <location>
        <begin position="417"/>
        <end position="436"/>
    </location>
</feature>
<proteinExistence type="predicted"/>
<evidence type="ECO:0000256" key="1">
    <source>
        <dbReference type="SAM" id="MobiDB-lite"/>
    </source>
</evidence>
<geneLocation type="plasmid" evidence="2 3">
    <name>p6</name>
</geneLocation>
<keyword evidence="2" id="KW-0614">Plasmid</keyword>
<organism evidence="2 3">
    <name type="scientific">Rossellomorea vietnamensis</name>
    <dbReference type="NCBI Taxonomy" id="218284"/>
    <lineage>
        <taxon>Bacteria</taxon>
        <taxon>Bacillati</taxon>
        <taxon>Bacillota</taxon>
        <taxon>Bacilli</taxon>
        <taxon>Bacillales</taxon>
        <taxon>Bacillaceae</taxon>
        <taxon>Rossellomorea</taxon>
    </lineage>
</organism>
<accession>A0A6I6UX17</accession>
<name>A0A6I6UX17_9BACI</name>
<dbReference type="EMBL" id="CP047395">
    <property type="protein sequence ID" value="QHE63942.1"/>
    <property type="molecule type" value="Genomic_DNA"/>
</dbReference>
<reference evidence="2 3" key="1">
    <citation type="submission" date="2019-06" db="EMBL/GenBank/DDBJ databases">
        <title>An operon consisting of a P-type ATPase gene and a transcriptional regular gene given the different cadmium resistance in Bacillus vietamensis 151-6 and Bacillus marisflavi 151-25.</title>
        <authorList>
            <person name="Yu X."/>
        </authorList>
    </citation>
    <scope>NUCLEOTIDE SEQUENCE [LARGE SCALE GENOMIC DNA]</scope>
    <source>
        <strain evidence="2 3">151-6</strain>
        <plasmid evidence="2 3">p6</plasmid>
    </source>
</reference>
<dbReference type="AlphaFoldDB" id="A0A6I6UX17"/>
<protein>
    <submittedName>
        <fullName evidence="2">Uncharacterized protein</fullName>
    </submittedName>
</protein>
<sequence>MALNLDTIKSTFNSLPRIVQQSVFCLDNFTDPADGRITINKDEFINYTQGMKIMAKISAERAWDLLEIIGVVTNRNGSLFNNFFINSEKDKGFHYLKHFNFFDTEEFLKNTQRGFRFEMRLLTQNPYNSPLHFFMEELYHNKTNEESNKINYFQHFRDAAHHVAKTIAAGHWELTLGSSRFYLGAKESSKDCYNRVMDGLKCFCSRDPKNARKTRIKDKFDRHKLTFKLRKEFTSFSNVYERRAPLYDLKEIAAQYGHDISEVPTAEVEEIHKLKMKLIKKYGTVGTELYRSVIEDKYFPERGFAFYEDCQSGKFAQTIEDIYIMPVISDYIRNWFKDVQVDTSTGPIQESLIQNLNKYSKHYLEDYPDRTQTLLTEISCDHEGLFEYAKTASTWFKALIHKVRTHQKRKAAYELEQQAKGIKTPEPSLPKRQPRPDIIDEVAKQLGFTLGEKKHDIGG</sequence>
<dbReference type="KEGG" id="bvq:FHE72_23410"/>
<dbReference type="RefSeq" id="WP_159363365.1">
    <property type="nucleotide sequence ID" value="NZ_CP047395.1"/>
</dbReference>